<protein>
    <submittedName>
        <fullName evidence="1">Uncharacterized protein</fullName>
    </submittedName>
</protein>
<reference evidence="1 2" key="1">
    <citation type="submission" date="2016-02" db="EMBL/GenBank/DDBJ databases">
        <title>Complete genome sequence of a polyvalent bacteriophage, SEGD1, simultaneously inhibiting both Salmonella enterica and Escherichia coli O157:H7.</title>
        <authorList>
            <person name="Fan J."/>
            <person name="Ma J."/>
        </authorList>
    </citation>
    <scope>NUCLEOTIDE SEQUENCE [LARGE SCALE GENOMIC DNA]</scope>
</reference>
<dbReference type="Proteomes" id="UP000223976">
    <property type="component" value="Segment"/>
</dbReference>
<organism evidence="1 2">
    <name type="scientific">Enterobacteria phage SEGD1</name>
    <dbReference type="NCBI Taxonomy" id="1805456"/>
    <lineage>
        <taxon>Viruses</taxon>
        <taxon>Duplodnaviria</taxon>
        <taxon>Heunggongvirae</taxon>
        <taxon>Uroviricota</taxon>
        <taxon>Caudoviricetes</taxon>
        <taxon>Chimalliviridae</taxon>
        <taxon>Seoulvirus</taxon>
        <taxon>Seoulvirus SPN3US</taxon>
    </lineage>
</organism>
<evidence type="ECO:0000313" key="2">
    <source>
        <dbReference type="Proteomes" id="UP000223976"/>
    </source>
</evidence>
<accession>A0A142III3</accession>
<sequence length="131" mass="14972">MKLIMPKTVPNQDMVTTTLFSESLRNSVRQTASRLDVAVEELDPEVFMKYAFIAEGYAIALSYARYVDDVTEAKRYLEGCCQVFREEITEMEMVDRGLPEFVKVGYDKLLQSIADEIKRRGLTVVHSATLH</sequence>
<evidence type="ECO:0000313" key="1">
    <source>
        <dbReference type="EMBL" id="AMR59771.1"/>
    </source>
</evidence>
<gene>
    <name evidence="1" type="ORF">SEGD1_124</name>
</gene>
<name>A0A142III3_9CAUD</name>
<dbReference type="EMBL" id="KU726251">
    <property type="protein sequence ID" value="AMR59771.1"/>
    <property type="molecule type" value="Genomic_DNA"/>
</dbReference>
<proteinExistence type="predicted"/>